<proteinExistence type="predicted"/>
<name>A0A383EYY0_9ZZZZ</name>
<dbReference type="AlphaFoldDB" id="A0A383EYY0"/>
<evidence type="ECO:0000313" key="2">
    <source>
        <dbReference type="EMBL" id="SVE61879.1"/>
    </source>
</evidence>
<reference evidence="2" key="1">
    <citation type="submission" date="2018-05" db="EMBL/GenBank/DDBJ databases">
        <authorList>
            <person name="Lanie J.A."/>
            <person name="Ng W.-L."/>
            <person name="Kazmierczak K.M."/>
            <person name="Andrzejewski T.M."/>
            <person name="Davidsen T.M."/>
            <person name="Wayne K.J."/>
            <person name="Tettelin H."/>
            <person name="Glass J.I."/>
            <person name="Rusch D."/>
            <person name="Podicherti R."/>
            <person name="Tsui H.-C.T."/>
            <person name="Winkler M.E."/>
        </authorList>
    </citation>
    <scope>NUCLEOTIDE SEQUENCE</scope>
</reference>
<evidence type="ECO:0000256" key="1">
    <source>
        <dbReference type="SAM" id="MobiDB-lite"/>
    </source>
</evidence>
<dbReference type="EMBL" id="UINC01229956">
    <property type="protein sequence ID" value="SVE61879.1"/>
    <property type="molecule type" value="Genomic_DNA"/>
</dbReference>
<protein>
    <submittedName>
        <fullName evidence="2">Uncharacterized protein</fullName>
    </submittedName>
</protein>
<sequence length="52" mass="5996">MDTREGTLESSILDVWKNAADLQEKGMPPWLDKDKKKDESKTKSETNRNDKS</sequence>
<organism evidence="2">
    <name type="scientific">marine metagenome</name>
    <dbReference type="NCBI Taxonomy" id="408172"/>
    <lineage>
        <taxon>unclassified sequences</taxon>
        <taxon>metagenomes</taxon>
        <taxon>ecological metagenomes</taxon>
    </lineage>
</organism>
<feature type="non-terminal residue" evidence="2">
    <location>
        <position position="52"/>
    </location>
</feature>
<gene>
    <name evidence="2" type="ORF">METZ01_LOCUS514733</name>
</gene>
<accession>A0A383EYY0</accession>
<feature type="compositionally biased region" description="Basic and acidic residues" evidence="1">
    <location>
        <begin position="31"/>
        <end position="52"/>
    </location>
</feature>
<feature type="region of interest" description="Disordered" evidence="1">
    <location>
        <begin position="23"/>
        <end position="52"/>
    </location>
</feature>